<dbReference type="GO" id="GO:0016705">
    <property type="term" value="F:oxidoreductase activity, acting on paired donors, with incorporation or reduction of molecular oxygen"/>
    <property type="evidence" value="ECO:0007669"/>
    <property type="project" value="UniProtKB-ARBA"/>
</dbReference>
<evidence type="ECO:0000259" key="10">
    <source>
        <dbReference type="PROSITE" id="PS51296"/>
    </source>
</evidence>
<dbReference type="GO" id="GO:0005506">
    <property type="term" value="F:iron ion binding"/>
    <property type="evidence" value="ECO:0007669"/>
    <property type="project" value="InterPro"/>
</dbReference>
<dbReference type="PROSITE" id="PS51296">
    <property type="entry name" value="RIESKE"/>
    <property type="match status" value="1"/>
</dbReference>
<evidence type="ECO:0000256" key="2">
    <source>
        <dbReference type="ARBA" id="ARBA00022714"/>
    </source>
</evidence>
<evidence type="ECO:0000256" key="5">
    <source>
        <dbReference type="ARBA" id="ARBA00022964"/>
    </source>
</evidence>
<dbReference type="InterPro" id="IPR043257">
    <property type="entry name" value="Rieske_N"/>
</dbReference>
<dbReference type="PANTHER" id="PTHR43756">
    <property type="entry name" value="CHOLINE MONOOXYGENASE, CHLOROPLASTIC"/>
    <property type="match status" value="1"/>
</dbReference>
<evidence type="ECO:0000313" key="14">
    <source>
        <dbReference type="Proteomes" id="UP000471152"/>
    </source>
</evidence>
<keyword evidence="8" id="KW-0411">Iron-sulfur</keyword>
<dbReference type="GO" id="GO:0051537">
    <property type="term" value="F:2 iron, 2 sulfur cluster binding"/>
    <property type="evidence" value="ECO:0007669"/>
    <property type="project" value="UniProtKB-KW"/>
</dbReference>
<dbReference type="PROSITE" id="PS00570">
    <property type="entry name" value="RING_HYDROXYL_ALPHA"/>
    <property type="match status" value="1"/>
</dbReference>
<evidence type="ECO:0000256" key="3">
    <source>
        <dbReference type="ARBA" id="ARBA00022723"/>
    </source>
</evidence>
<dbReference type="InterPro" id="IPR015879">
    <property type="entry name" value="Ring_hydroxy_dOase_asu_C_dom"/>
</dbReference>
<dbReference type="SUPFAM" id="SSF50022">
    <property type="entry name" value="ISP domain"/>
    <property type="match status" value="1"/>
</dbReference>
<gene>
    <name evidence="12" type="ORF">G3R41_14420</name>
    <name evidence="11" type="ORF">GCU67_13770</name>
</gene>
<evidence type="ECO:0000256" key="8">
    <source>
        <dbReference type="ARBA" id="ARBA00023014"/>
    </source>
</evidence>
<feature type="domain" description="Rieske" evidence="10">
    <location>
        <begin position="39"/>
        <end position="152"/>
    </location>
</feature>
<evidence type="ECO:0000256" key="4">
    <source>
        <dbReference type="ARBA" id="ARBA00022797"/>
    </source>
</evidence>
<dbReference type="InterPro" id="IPR043266">
    <property type="entry name" value="RHO_NdoB-like_C"/>
</dbReference>
<evidence type="ECO:0000256" key="1">
    <source>
        <dbReference type="ARBA" id="ARBA00008751"/>
    </source>
</evidence>
<organism evidence="11 13">
    <name type="scientific">Modestobacter muralis</name>
    <dbReference type="NCBI Taxonomy" id="1608614"/>
    <lineage>
        <taxon>Bacteria</taxon>
        <taxon>Bacillati</taxon>
        <taxon>Actinomycetota</taxon>
        <taxon>Actinomycetes</taxon>
        <taxon>Geodermatophilales</taxon>
        <taxon>Geodermatophilaceae</taxon>
        <taxon>Modestobacter</taxon>
    </lineage>
</organism>
<dbReference type="InterPro" id="IPR001663">
    <property type="entry name" value="Rng_hydr_dOase-A"/>
</dbReference>
<sequence>MSDQSSVLADVRRGMIPAHLYNDRELFELERERVFGRAWVFVGHESEIPNSGDYVVRRVLEDSFIVTRDEQGVVRAHFNMCLHRGMQVCRAEMGNASHFRCPYHGWSYRNDGRIVGLPFHKDAYGGEAGFKRKGQRLLPAPSLGIYNGLIFVSMDPDAPPLEDYLGDFRFYLDYYTKQSSSGIELRGPQRWRVKANWKIGAENFAGDMYHTPQTHTSVVEIGLFREPKAEKRKDGCTYWAGNGGGTTYKLPSGDLDERLRYVGYPQEMVDRMKETLSQDQLRVIGEDGFMISAASIYPNMSFVHNWPKVADNTDQVLPFISIRQWQPISEDETEVLSWFAVDAEAPEEFKALSYKAYLMCFGSTGMFEQDDVENWVSLTNTAAGSMARRLLLNSRMGLLEDGTEVVPALTPDEFHGPGVAHTGYGEYNQRELLNRWADDLEQPVKAAVTMEVGYAEQVSSAQENSGPLRPVDDVAERAVEVAAPTGEQTGAGE</sequence>
<accession>A0A6P0EXC0</accession>
<dbReference type="InterPro" id="IPR017941">
    <property type="entry name" value="Rieske_2Fe-2S"/>
</dbReference>
<evidence type="ECO:0000256" key="6">
    <source>
        <dbReference type="ARBA" id="ARBA00023002"/>
    </source>
</evidence>
<dbReference type="CDD" id="cd03535">
    <property type="entry name" value="Rieske_RO_Alpha_NDO"/>
    <property type="match status" value="1"/>
</dbReference>
<dbReference type="AlphaFoldDB" id="A0A6P0EXC0"/>
<evidence type="ECO:0000256" key="9">
    <source>
        <dbReference type="ARBA" id="ARBA00023027"/>
    </source>
</evidence>
<dbReference type="PANTHER" id="PTHR43756:SF1">
    <property type="entry name" value="3-PHENYLPROPIONATE_CINNAMIC ACID DIOXYGENASE SUBUNIT ALPHA"/>
    <property type="match status" value="1"/>
</dbReference>
<evidence type="ECO:0000313" key="13">
    <source>
        <dbReference type="Proteomes" id="UP000468828"/>
    </source>
</evidence>
<comment type="caution">
    <text evidence="11">The sequence shown here is derived from an EMBL/GenBank/DDBJ whole genome shotgun (WGS) entry which is preliminary data.</text>
</comment>
<keyword evidence="7" id="KW-0408">Iron</keyword>
<comment type="similarity">
    <text evidence="1">Belongs to the bacterial ring-hydroxylating dioxygenase alpha subunit family.</text>
</comment>
<evidence type="ECO:0000256" key="7">
    <source>
        <dbReference type="ARBA" id="ARBA00023004"/>
    </source>
</evidence>
<dbReference type="GO" id="GO:0004497">
    <property type="term" value="F:monooxygenase activity"/>
    <property type="evidence" value="ECO:0007669"/>
    <property type="project" value="UniProtKB-ARBA"/>
</dbReference>
<keyword evidence="6" id="KW-0560">Oxidoreductase</keyword>
<keyword evidence="13" id="KW-1185">Reference proteome</keyword>
<dbReference type="Pfam" id="PF00848">
    <property type="entry name" value="Ring_hydroxyl_A"/>
    <property type="match status" value="1"/>
</dbReference>
<reference evidence="12 14" key="2">
    <citation type="submission" date="2020-02" db="EMBL/GenBank/DDBJ databases">
        <title>The WGS of Modestobacter muralis DSM 100205.</title>
        <authorList>
            <person name="Jiang Z."/>
        </authorList>
    </citation>
    <scope>NUCLEOTIDE SEQUENCE [LARGE SCALE GENOMIC DNA]</scope>
    <source>
        <strain evidence="12 14">DSM 100205</strain>
    </source>
</reference>
<protein>
    <submittedName>
        <fullName evidence="11">Rieske 2Fe-2S domain-containing protein</fullName>
    </submittedName>
</protein>
<evidence type="ECO:0000313" key="11">
    <source>
        <dbReference type="EMBL" id="NEK95226.1"/>
    </source>
</evidence>
<keyword evidence="5" id="KW-0223">Dioxygenase</keyword>
<dbReference type="InterPro" id="IPR015881">
    <property type="entry name" value="ARHD_Rieske_2Fe_2S"/>
</dbReference>
<reference evidence="11 13" key="1">
    <citation type="submission" date="2020-01" db="EMBL/GenBank/DDBJ databases">
        <title>the WGS Modestobacter muralis CPCC 204518.</title>
        <authorList>
            <person name="Jiang Z."/>
        </authorList>
    </citation>
    <scope>NUCLEOTIDE SEQUENCE [LARGE SCALE GENOMIC DNA]</scope>
    <source>
        <strain evidence="11 13">DSM 100205</strain>
    </source>
</reference>
<dbReference type="GO" id="GO:0051213">
    <property type="term" value="F:dioxygenase activity"/>
    <property type="evidence" value="ECO:0007669"/>
    <property type="project" value="UniProtKB-KW"/>
</dbReference>
<dbReference type="CDD" id="cd08881">
    <property type="entry name" value="RHO_alpha_C_NDO-like"/>
    <property type="match status" value="1"/>
</dbReference>
<dbReference type="EMBL" id="JAAGWB010000041">
    <property type="protein sequence ID" value="NEN52114.1"/>
    <property type="molecule type" value="Genomic_DNA"/>
</dbReference>
<dbReference type="SUPFAM" id="SSF55961">
    <property type="entry name" value="Bet v1-like"/>
    <property type="match status" value="1"/>
</dbReference>
<dbReference type="Proteomes" id="UP000471152">
    <property type="component" value="Unassembled WGS sequence"/>
</dbReference>
<dbReference type="Gene3D" id="3.90.380.10">
    <property type="entry name" value="Naphthalene 1,2-dioxygenase Alpha Subunit, Chain A, domain 1"/>
    <property type="match status" value="1"/>
</dbReference>
<dbReference type="Gene3D" id="2.102.10.10">
    <property type="entry name" value="Rieske [2Fe-2S] iron-sulphur domain"/>
    <property type="match status" value="1"/>
</dbReference>
<keyword evidence="2" id="KW-0001">2Fe-2S</keyword>
<keyword evidence="9" id="KW-0520">NAD</keyword>
<keyword evidence="3" id="KW-0479">Metal-binding</keyword>
<evidence type="ECO:0000313" key="12">
    <source>
        <dbReference type="EMBL" id="NEN52114.1"/>
    </source>
</evidence>
<dbReference type="InterPro" id="IPR036922">
    <property type="entry name" value="Rieske_2Fe-2S_sf"/>
</dbReference>
<dbReference type="RefSeq" id="WP_163611794.1">
    <property type="nucleotide sequence ID" value="NZ_JAAGWB010000041.1"/>
</dbReference>
<proteinExistence type="inferred from homology"/>
<name>A0A6P0EXC0_9ACTN</name>
<dbReference type="EMBL" id="JAAGWH010000039">
    <property type="protein sequence ID" value="NEK95226.1"/>
    <property type="molecule type" value="Genomic_DNA"/>
</dbReference>
<dbReference type="Pfam" id="PF00355">
    <property type="entry name" value="Rieske"/>
    <property type="match status" value="1"/>
</dbReference>
<dbReference type="PRINTS" id="PR00090">
    <property type="entry name" value="RNGDIOXGNASE"/>
</dbReference>
<keyword evidence="4" id="KW-0058">Aromatic hydrocarbons catabolism</keyword>
<dbReference type="Proteomes" id="UP000468828">
    <property type="component" value="Unassembled WGS sequence"/>
</dbReference>